<reference evidence="1 2" key="1">
    <citation type="submission" date="2021-07" db="EMBL/GenBank/DDBJ databases">
        <title>The Aristolochia fimbriata genome: insights into angiosperm evolution, floral development and chemical biosynthesis.</title>
        <authorList>
            <person name="Jiao Y."/>
        </authorList>
    </citation>
    <scope>NUCLEOTIDE SEQUENCE [LARGE SCALE GENOMIC DNA]</scope>
    <source>
        <strain evidence="1">IBCAS-2021</strain>
        <tissue evidence="1">Leaf</tissue>
    </source>
</reference>
<keyword evidence="2" id="KW-1185">Reference proteome</keyword>
<evidence type="ECO:0000313" key="2">
    <source>
        <dbReference type="Proteomes" id="UP000825729"/>
    </source>
</evidence>
<evidence type="ECO:0008006" key="3">
    <source>
        <dbReference type="Google" id="ProtNLM"/>
    </source>
</evidence>
<name>A0AAV7E1J6_ARIFI</name>
<evidence type="ECO:0000313" key="1">
    <source>
        <dbReference type="EMBL" id="KAG9441288.1"/>
    </source>
</evidence>
<organism evidence="1 2">
    <name type="scientific">Aristolochia fimbriata</name>
    <name type="common">White veined hardy Dutchman's pipe vine</name>
    <dbReference type="NCBI Taxonomy" id="158543"/>
    <lineage>
        <taxon>Eukaryota</taxon>
        <taxon>Viridiplantae</taxon>
        <taxon>Streptophyta</taxon>
        <taxon>Embryophyta</taxon>
        <taxon>Tracheophyta</taxon>
        <taxon>Spermatophyta</taxon>
        <taxon>Magnoliopsida</taxon>
        <taxon>Magnoliidae</taxon>
        <taxon>Piperales</taxon>
        <taxon>Aristolochiaceae</taxon>
        <taxon>Aristolochia</taxon>
    </lineage>
</organism>
<sequence length="287" mass="32240">MEVGPPFSSPSKHAPWAPIHITEQTFLRYVLLSKFPIRLGLLRYRGQLVGSSDPTVITRWPGWPTILRWLRNPDNGMCEIGEFKARSRESVLLISESIQTRCPWHPLSRIRIAEARSSLERAGKRLRLVQLNLSLRSGHDLETLIHFFNGILHRGRFYANWSSDRTVAQDRGSGTRGAAKEGRFWRKAKAGEKEFRPLFGVEAMAERGIIAGPHSDDAFGRRKVLGISIIFSSLLSSSSSPSSVSFLVLLCNSTDARLWALRFSAPLFSCSRHGNSREDQGGQICKL</sequence>
<accession>A0AAV7E1J6</accession>
<dbReference type="EMBL" id="JAINDJ010000007">
    <property type="protein sequence ID" value="KAG9441288.1"/>
    <property type="molecule type" value="Genomic_DNA"/>
</dbReference>
<dbReference type="AlphaFoldDB" id="A0AAV7E1J6"/>
<comment type="caution">
    <text evidence="1">The sequence shown here is derived from an EMBL/GenBank/DDBJ whole genome shotgun (WGS) entry which is preliminary data.</text>
</comment>
<gene>
    <name evidence="1" type="ORF">H6P81_017142</name>
</gene>
<protein>
    <recommendedName>
        <fullName evidence="3">Ribosomal protein S3</fullName>
    </recommendedName>
</protein>
<proteinExistence type="predicted"/>
<dbReference type="Proteomes" id="UP000825729">
    <property type="component" value="Unassembled WGS sequence"/>
</dbReference>